<protein>
    <submittedName>
        <fullName evidence="1">Uncharacterized protein</fullName>
    </submittedName>
</protein>
<reference evidence="1" key="1">
    <citation type="submission" date="2020-08" db="EMBL/GenBank/DDBJ databases">
        <title>Multicomponent nature underlies the extraordinary mechanical properties of spider dragline silk.</title>
        <authorList>
            <person name="Kono N."/>
            <person name="Nakamura H."/>
            <person name="Mori M."/>
            <person name="Yoshida Y."/>
            <person name="Ohtoshi R."/>
            <person name="Malay A.D."/>
            <person name="Moran D.A.P."/>
            <person name="Tomita M."/>
            <person name="Numata K."/>
            <person name="Arakawa K."/>
        </authorList>
    </citation>
    <scope>NUCLEOTIDE SEQUENCE</scope>
</reference>
<accession>A0A8X6KHF7</accession>
<keyword evidence="2" id="KW-1185">Reference proteome</keyword>
<dbReference type="AlphaFoldDB" id="A0A8X6KHF7"/>
<dbReference type="EMBL" id="BMAW01045360">
    <property type="protein sequence ID" value="GFS49339.1"/>
    <property type="molecule type" value="Genomic_DNA"/>
</dbReference>
<evidence type="ECO:0000313" key="1">
    <source>
        <dbReference type="EMBL" id="GFS49339.1"/>
    </source>
</evidence>
<sequence>MRRRLYLEIQLVYKVLATASAEISTSRIFSGHLESLCTQVRQLWKPSDGGKSPTRSTCTCSNQELEWLEISNLTFVYRDNFECRHCKHARAHRIIPCSIDDQI</sequence>
<comment type="caution">
    <text evidence="1">The sequence shown here is derived from an EMBL/GenBank/DDBJ whole genome shotgun (WGS) entry which is preliminary data.</text>
</comment>
<gene>
    <name evidence="1" type="ORF">NPIL_410941</name>
</gene>
<name>A0A8X6KHF7_NEPPI</name>
<evidence type="ECO:0000313" key="2">
    <source>
        <dbReference type="Proteomes" id="UP000887013"/>
    </source>
</evidence>
<organism evidence="1 2">
    <name type="scientific">Nephila pilipes</name>
    <name type="common">Giant wood spider</name>
    <name type="synonym">Nephila maculata</name>
    <dbReference type="NCBI Taxonomy" id="299642"/>
    <lineage>
        <taxon>Eukaryota</taxon>
        <taxon>Metazoa</taxon>
        <taxon>Ecdysozoa</taxon>
        <taxon>Arthropoda</taxon>
        <taxon>Chelicerata</taxon>
        <taxon>Arachnida</taxon>
        <taxon>Araneae</taxon>
        <taxon>Araneomorphae</taxon>
        <taxon>Entelegynae</taxon>
        <taxon>Araneoidea</taxon>
        <taxon>Nephilidae</taxon>
        <taxon>Nephila</taxon>
    </lineage>
</organism>
<dbReference type="Proteomes" id="UP000887013">
    <property type="component" value="Unassembled WGS sequence"/>
</dbReference>
<proteinExistence type="predicted"/>